<dbReference type="Proteomes" id="UP001107558">
    <property type="component" value="Chromosome 4"/>
</dbReference>
<evidence type="ECO:0000313" key="3">
    <source>
        <dbReference type="Proteomes" id="UP001107558"/>
    </source>
</evidence>
<proteinExistence type="predicted"/>
<dbReference type="InterPro" id="IPR011009">
    <property type="entry name" value="Kinase-like_dom_sf"/>
</dbReference>
<reference evidence="2" key="1">
    <citation type="submission" date="2021-03" db="EMBL/GenBank/DDBJ databases">
        <title>Chromosome level genome of the anhydrobiotic midge Polypedilum vanderplanki.</title>
        <authorList>
            <person name="Yoshida Y."/>
            <person name="Kikawada T."/>
            <person name="Gusev O."/>
        </authorList>
    </citation>
    <scope>NUCLEOTIDE SEQUENCE</scope>
    <source>
        <strain evidence="2">NIAS01</strain>
        <tissue evidence="2">Whole body or cell culture</tissue>
    </source>
</reference>
<accession>A0A9J6BED2</accession>
<sequence length="407" mass="47721">MNFDNNSDWIDKNFISAALKSFENCEEIEIIDFYVTPSENNQSSYNSVLYHASITYKQVIEIKHIFVVIKAQPFIENSQHDGDEKTFHTETQTYKILSEIQSLMHSIGDKEVLCPKLIYETIKPRPAIVLEDVNKSGFETMIEEIPMDFEFSKMVARKLGKFHAGSFYLQKQRKFSPSNFTFSIYQDFQCINMLFDKPLRIFIEVLSTWKGYEKFIEPLREFRKNFASQGVRSYTRNRGNFAFNVLNHGDFNARNVLFKKNEKNGKFCDMIMLDFQACVFATPAVDLTYALYNFLSDENRQKYRDEFLAIYHQQFVDSLKKFGYKKQPPSLIDLQVEMIRNGNLQVISAICLKYLSYFDYKTLEPDDLANGMRSIKEKAFNSDGFKKMISEELPRFLYCGIIPMEEL</sequence>
<feature type="domain" description="CHK kinase-like" evidence="1">
    <location>
        <begin position="128"/>
        <end position="321"/>
    </location>
</feature>
<protein>
    <recommendedName>
        <fullName evidence="1">CHK kinase-like domain-containing protein</fullName>
    </recommendedName>
</protein>
<evidence type="ECO:0000313" key="2">
    <source>
        <dbReference type="EMBL" id="KAG5668058.1"/>
    </source>
</evidence>
<dbReference type="InterPro" id="IPR015897">
    <property type="entry name" value="CHK_kinase-like"/>
</dbReference>
<name>A0A9J6BED2_POLVA</name>
<evidence type="ECO:0000259" key="1">
    <source>
        <dbReference type="SMART" id="SM00587"/>
    </source>
</evidence>
<dbReference type="PANTHER" id="PTHR11012">
    <property type="entry name" value="PROTEIN KINASE-LIKE DOMAIN-CONTAINING"/>
    <property type="match status" value="1"/>
</dbReference>
<dbReference type="OrthoDB" id="8250698at2759"/>
<dbReference type="Gene3D" id="3.90.1200.10">
    <property type="match status" value="1"/>
</dbReference>
<dbReference type="InterPro" id="IPR004119">
    <property type="entry name" value="EcKL"/>
</dbReference>
<dbReference type="AlphaFoldDB" id="A0A9J6BED2"/>
<gene>
    <name evidence="2" type="ORF">PVAND_016014</name>
</gene>
<dbReference type="EMBL" id="JADBJN010000004">
    <property type="protein sequence ID" value="KAG5668058.1"/>
    <property type="molecule type" value="Genomic_DNA"/>
</dbReference>
<dbReference type="Pfam" id="PF02958">
    <property type="entry name" value="EcKL"/>
    <property type="match status" value="1"/>
</dbReference>
<organism evidence="2 3">
    <name type="scientific">Polypedilum vanderplanki</name>
    <name type="common">Sleeping chironomid midge</name>
    <dbReference type="NCBI Taxonomy" id="319348"/>
    <lineage>
        <taxon>Eukaryota</taxon>
        <taxon>Metazoa</taxon>
        <taxon>Ecdysozoa</taxon>
        <taxon>Arthropoda</taxon>
        <taxon>Hexapoda</taxon>
        <taxon>Insecta</taxon>
        <taxon>Pterygota</taxon>
        <taxon>Neoptera</taxon>
        <taxon>Endopterygota</taxon>
        <taxon>Diptera</taxon>
        <taxon>Nematocera</taxon>
        <taxon>Chironomoidea</taxon>
        <taxon>Chironomidae</taxon>
        <taxon>Chironominae</taxon>
        <taxon>Polypedilum</taxon>
        <taxon>Polypedilum</taxon>
    </lineage>
</organism>
<dbReference type="SMART" id="SM00587">
    <property type="entry name" value="CHK"/>
    <property type="match status" value="1"/>
</dbReference>
<keyword evidence="3" id="KW-1185">Reference proteome</keyword>
<dbReference type="PANTHER" id="PTHR11012:SF12">
    <property type="entry name" value="CHK KINASE-LIKE DOMAIN-CONTAINING PROTEIN-RELATED"/>
    <property type="match status" value="1"/>
</dbReference>
<dbReference type="SUPFAM" id="SSF56112">
    <property type="entry name" value="Protein kinase-like (PK-like)"/>
    <property type="match status" value="1"/>
</dbReference>
<comment type="caution">
    <text evidence="2">The sequence shown here is derived from an EMBL/GenBank/DDBJ whole genome shotgun (WGS) entry which is preliminary data.</text>
</comment>